<dbReference type="SUPFAM" id="SSF57756">
    <property type="entry name" value="Retrovirus zinc finger-like domains"/>
    <property type="match status" value="1"/>
</dbReference>
<name>A0ABC8TQK1_9AQUA</name>
<keyword evidence="4" id="KW-1185">Reference proteome</keyword>
<dbReference type="InterPro" id="IPR036875">
    <property type="entry name" value="Znf_CCHC_sf"/>
</dbReference>
<dbReference type="InterPro" id="IPR001878">
    <property type="entry name" value="Znf_CCHC"/>
</dbReference>
<comment type="caution">
    <text evidence="3">The sequence shown here is derived from an EMBL/GenBank/DDBJ whole genome shotgun (WGS) entry which is preliminary data.</text>
</comment>
<dbReference type="PROSITE" id="PS50158">
    <property type="entry name" value="ZF_CCHC"/>
    <property type="match status" value="1"/>
</dbReference>
<feature type="domain" description="CCHC-type" evidence="2">
    <location>
        <begin position="67"/>
        <end position="81"/>
    </location>
</feature>
<dbReference type="GO" id="GO:0008270">
    <property type="term" value="F:zinc ion binding"/>
    <property type="evidence" value="ECO:0007669"/>
    <property type="project" value="UniProtKB-KW"/>
</dbReference>
<evidence type="ECO:0000256" key="1">
    <source>
        <dbReference type="PROSITE-ProRule" id="PRU00047"/>
    </source>
</evidence>
<protein>
    <recommendedName>
        <fullName evidence="2">CCHC-type domain-containing protein</fullName>
    </recommendedName>
</protein>
<proteinExistence type="predicted"/>
<dbReference type="EMBL" id="CAUOFW020005835">
    <property type="protein sequence ID" value="CAK9171728.1"/>
    <property type="molecule type" value="Genomic_DNA"/>
</dbReference>
<keyword evidence="1" id="KW-0479">Metal-binding</keyword>
<sequence length="120" mass="14145">MAFKIARSFPRCEMVEIRENTARGQKFKRIRIEIGVLSPLRRGIKLWDSDGIICLALFQYERLLYMCYYCGRMGHTKKNCKFLHKDVDTGCRKESQYGPWLAFGVGKTTLVFQHRLIEDF</sequence>
<accession>A0ABC8TQK1</accession>
<organism evidence="3 4">
    <name type="scientific">Ilex paraguariensis</name>
    <name type="common">yerba mate</name>
    <dbReference type="NCBI Taxonomy" id="185542"/>
    <lineage>
        <taxon>Eukaryota</taxon>
        <taxon>Viridiplantae</taxon>
        <taxon>Streptophyta</taxon>
        <taxon>Embryophyta</taxon>
        <taxon>Tracheophyta</taxon>
        <taxon>Spermatophyta</taxon>
        <taxon>Magnoliopsida</taxon>
        <taxon>eudicotyledons</taxon>
        <taxon>Gunneridae</taxon>
        <taxon>Pentapetalae</taxon>
        <taxon>asterids</taxon>
        <taxon>campanulids</taxon>
        <taxon>Aquifoliales</taxon>
        <taxon>Aquifoliaceae</taxon>
        <taxon>Ilex</taxon>
    </lineage>
</organism>
<dbReference type="InterPro" id="IPR025836">
    <property type="entry name" value="Zn_knuckle_CX2CX4HX4C"/>
</dbReference>
<reference evidence="3 4" key="1">
    <citation type="submission" date="2024-02" db="EMBL/GenBank/DDBJ databases">
        <authorList>
            <person name="Vignale AGUSTIN F."/>
            <person name="Sosa J E."/>
            <person name="Modenutti C."/>
        </authorList>
    </citation>
    <scope>NUCLEOTIDE SEQUENCE [LARGE SCALE GENOMIC DNA]</scope>
</reference>
<evidence type="ECO:0000313" key="3">
    <source>
        <dbReference type="EMBL" id="CAK9171728.1"/>
    </source>
</evidence>
<keyword evidence="1" id="KW-0863">Zinc-finger</keyword>
<gene>
    <name evidence="3" type="ORF">ILEXP_LOCUS41326</name>
</gene>
<dbReference type="Proteomes" id="UP001642360">
    <property type="component" value="Unassembled WGS sequence"/>
</dbReference>
<dbReference type="Pfam" id="PF14392">
    <property type="entry name" value="zf-CCHC_4"/>
    <property type="match status" value="1"/>
</dbReference>
<keyword evidence="1" id="KW-0862">Zinc</keyword>
<evidence type="ECO:0000259" key="2">
    <source>
        <dbReference type="PROSITE" id="PS50158"/>
    </source>
</evidence>
<evidence type="ECO:0000313" key="4">
    <source>
        <dbReference type="Proteomes" id="UP001642360"/>
    </source>
</evidence>
<dbReference type="AlphaFoldDB" id="A0ABC8TQK1"/>